<dbReference type="GO" id="GO:0005743">
    <property type="term" value="C:mitochondrial inner membrane"/>
    <property type="evidence" value="ECO:0007669"/>
    <property type="project" value="UniProtKB-SubCell"/>
</dbReference>
<evidence type="ECO:0000256" key="15">
    <source>
        <dbReference type="ARBA" id="ARBA00049550"/>
    </source>
</evidence>
<gene>
    <name evidence="16" type="ORF">EI555_018324</name>
</gene>
<keyword evidence="6" id="KW-0999">Mitochondrion inner membrane</keyword>
<evidence type="ECO:0000313" key="16">
    <source>
        <dbReference type="EMBL" id="TKC47211.1"/>
    </source>
</evidence>
<evidence type="ECO:0000256" key="8">
    <source>
        <dbReference type="ARBA" id="ARBA00023027"/>
    </source>
</evidence>
<keyword evidence="5" id="KW-0021">Allosteric enzyme</keyword>
<evidence type="ECO:0000256" key="10">
    <source>
        <dbReference type="ARBA" id="ARBA00023128"/>
    </source>
</evidence>
<comment type="subunit">
    <text evidence="4">Homotetramer.</text>
</comment>
<keyword evidence="10" id="KW-0496">Mitochondrion</keyword>
<evidence type="ECO:0000256" key="12">
    <source>
        <dbReference type="ARBA" id="ARBA00038959"/>
    </source>
</evidence>
<dbReference type="InterPro" id="IPR002347">
    <property type="entry name" value="SDR_fam"/>
</dbReference>
<dbReference type="GO" id="GO:0008202">
    <property type="term" value="P:steroid metabolic process"/>
    <property type="evidence" value="ECO:0007669"/>
    <property type="project" value="TreeGrafter"/>
</dbReference>
<dbReference type="Pfam" id="PF00106">
    <property type="entry name" value="adh_short"/>
    <property type="match status" value="1"/>
</dbReference>
<evidence type="ECO:0000256" key="4">
    <source>
        <dbReference type="ARBA" id="ARBA00011881"/>
    </source>
</evidence>
<comment type="subcellular location">
    <subcellularLocation>
        <location evidence="1">Mitochondrion inner membrane</location>
    </subcellularLocation>
    <subcellularLocation>
        <location evidence="2">Mitochondrion matrix</location>
    </subcellularLocation>
</comment>
<dbReference type="EC" id="1.1.1.30" evidence="12"/>
<feature type="non-terminal residue" evidence="16">
    <location>
        <position position="202"/>
    </location>
</feature>
<protein>
    <recommendedName>
        <fullName evidence="13">D-beta-hydroxybutyrate dehydrogenase, mitochondrial</fullName>
        <ecNumber evidence="12">1.1.1.30</ecNumber>
    </recommendedName>
    <alternativeName>
        <fullName evidence="14">3-hydroxybutyrate dehydrogenase</fullName>
    </alternativeName>
</protein>
<evidence type="ECO:0000256" key="9">
    <source>
        <dbReference type="ARBA" id="ARBA00023098"/>
    </source>
</evidence>
<dbReference type="PANTHER" id="PTHR43313">
    <property type="entry name" value="SHORT-CHAIN DEHYDROGENASE/REDUCTASE FAMILY 9C"/>
    <property type="match status" value="1"/>
</dbReference>
<evidence type="ECO:0000256" key="13">
    <source>
        <dbReference type="ARBA" id="ARBA00039904"/>
    </source>
</evidence>
<dbReference type="InterPro" id="IPR036291">
    <property type="entry name" value="NAD(P)-bd_dom_sf"/>
</dbReference>
<evidence type="ECO:0000256" key="11">
    <source>
        <dbReference type="ARBA" id="ARBA00023136"/>
    </source>
</evidence>
<comment type="catalytic activity">
    <reaction evidence="15">
        <text>(R)-3-hydroxybutanoate + NAD(+) = acetoacetate + NADH + H(+)</text>
        <dbReference type="Rhea" id="RHEA:20521"/>
        <dbReference type="ChEBI" id="CHEBI:10983"/>
        <dbReference type="ChEBI" id="CHEBI:13705"/>
        <dbReference type="ChEBI" id="CHEBI:15378"/>
        <dbReference type="ChEBI" id="CHEBI:57540"/>
        <dbReference type="ChEBI" id="CHEBI:57945"/>
        <dbReference type="EC" id="1.1.1.30"/>
    </reaction>
</comment>
<dbReference type="AlphaFoldDB" id="A0A4U1FC07"/>
<dbReference type="Gene3D" id="3.40.50.720">
    <property type="entry name" value="NAD(P)-binding Rossmann-like Domain"/>
    <property type="match status" value="1"/>
</dbReference>
<dbReference type="EMBL" id="RWIC01000224">
    <property type="protein sequence ID" value="TKC47211.1"/>
    <property type="molecule type" value="Genomic_DNA"/>
</dbReference>
<dbReference type="Proteomes" id="UP000308365">
    <property type="component" value="Unassembled WGS sequence"/>
</dbReference>
<accession>A0A4U1FC07</accession>
<organism evidence="16 17">
    <name type="scientific">Monodon monoceros</name>
    <name type="common">Narwhal</name>
    <name type="synonym">Ceratodon monodon</name>
    <dbReference type="NCBI Taxonomy" id="40151"/>
    <lineage>
        <taxon>Eukaryota</taxon>
        <taxon>Metazoa</taxon>
        <taxon>Chordata</taxon>
        <taxon>Craniata</taxon>
        <taxon>Vertebrata</taxon>
        <taxon>Euteleostomi</taxon>
        <taxon>Mammalia</taxon>
        <taxon>Eutheria</taxon>
        <taxon>Laurasiatheria</taxon>
        <taxon>Artiodactyla</taxon>
        <taxon>Whippomorpha</taxon>
        <taxon>Cetacea</taxon>
        <taxon>Odontoceti</taxon>
        <taxon>Monodontidae</taxon>
        <taxon>Monodon</taxon>
    </lineage>
</organism>
<keyword evidence="9" id="KW-0443">Lipid metabolism</keyword>
<name>A0A4U1FC07_MONMO</name>
<evidence type="ECO:0000256" key="7">
    <source>
        <dbReference type="ARBA" id="ARBA00023002"/>
    </source>
</evidence>
<dbReference type="GO" id="GO:0005759">
    <property type="term" value="C:mitochondrial matrix"/>
    <property type="evidence" value="ECO:0007669"/>
    <property type="project" value="UniProtKB-SubCell"/>
</dbReference>
<dbReference type="PANTHER" id="PTHR43313:SF25">
    <property type="entry name" value="D-BETA-HYDROXYBUTYRATE DEHYDROGENASE, MITOCHONDRIAL"/>
    <property type="match status" value="1"/>
</dbReference>
<keyword evidence="7" id="KW-0560">Oxidoreductase</keyword>
<dbReference type="SUPFAM" id="SSF51735">
    <property type="entry name" value="NAD(P)-binding Rossmann-fold domains"/>
    <property type="match status" value="1"/>
</dbReference>
<keyword evidence="8" id="KW-0520">NAD</keyword>
<keyword evidence="11" id="KW-0472">Membrane</keyword>
<evidence type="ECO:0000256" key="1">
    <source>
        <dbReference type="ARBA" id="ARBA00004273"/>
    </source>
</evidence>
<evidence type="ECO:0000256" key="14">
    <source>
        <dbReference type="ARBA" id="ARBA00041774"/>
    </source>
</evidence>
<evidence type="ECO:0000256" key="2">
    <source>
        <dbReference type="ARBA" id="ARBA00004305"/>
    </source>
</evidence>
<evidence type="ECO:0000313" key="17">
    <source>
        <dbReference type="Proteomes" id="UP000308365"/>
    </source>
</evidence>
<feature type="non-terminal residue" evidence="16">
    <location>
        <position position="1"/>
    </location>
</feature>
<dbReference type="GO" id="GO:0003858">
    <property type="term" value="F:3-hydroxybutyrate dehydrogenase activity"/>
    <property type="evidence" value="ECO:0007669"/>
    <property type="project" value="UniProtKB-EC"/>
</dbReference>
<evidence type="ECO:0000256" key="3">
    <source>
        <dbReference type="ARBA" id="ARBA00006484"/>
    </source>
</evidence>
<reference evidence="17" key="1">
    <citation type="journal article" date="2019" name="IScience">
        <title>Narwhal Genome Reveals Long-Term Low Genetic Diversity despite Current Large Abundance Size.</title>
        <authorList>
            <person name="Westbury M.V."/>
            <person name="Petersen B."/>
            <person name="Garde E."/>
            <person name="Heide-Jorgensen M.P."/>
            <person name="Lorenzen E.D."/>
        </authorList>
    </citation>
    <scope>NUCLEOTIDE SEQUENCE [LARGE SCALE GENOMIC DNA]</scope>
</reference>
<proteinExistence type="inferred from homology"/>
<comment type="similarity">
    <text evidence="3">Belongs to the short-chain dehydrogenases/reductases (SDR) family.</text>
</comment>
<comment type="caution">
    <text evidence="16">The sequence shown here is derived from an EMBL/GenBank/DDBJ whole genome shotgun (WGS) entry which is preliminary data.</text>
</comment>
<sequence length="202" mass="21972">ACRAWLTMRVSQCLGDVEFTSMETYKEVVEVNLWGTRATAESLLSCSAGCVVNTSGMLGCMAHAAGPPYCITRFGVEAFSDCLRYEVHPLGVKVGVVEPGNFIATTSLHVAERIQAIASKMWDELPAGVRKDYGRKYFDERVTKTETYCNSSSTDTSPIISAVTHTLPSGYPLRSLPPHGLLLLGANADHDPLGRSDLRQDL</sequence>
<evidence type="ECO:0000256" key="5">
    <source>
        <dbReference type="ARBA" id="ARBA00022533"/>
    </source>
</evidence>
<evidence type="ECO:0000256" key="6">
    <source>
        <dbReference type="ARBA" id="ARBA00022792"/>
    </source>
</evidence>